<dbReference type="Proteomes" id="UP000295304">
    <property type="component" value="Unassembled WGS sequence"/>
</dbReference>
<dbReference type="RefSeq" id="WP_132940102.1">
    <property type="nucleotide sequence ID" value="NZ_CP119676.1"/>
</dbReference>
<evidence type="ECO:0000313" key="9">
    <source>
        <dbReference type="Proteomes" id="UP000295304"/>
    </source>
</evidence>
<keyword evidence="3" id="KW-0255">Endonuclease</keyword>
<protein>
    <submittedName>
        <fullName evidence="8">Uncharacterized protein (TIGR00255 family)</fullName>
    </submittedName>
</protein>
<dbReference type="AlphaFoldDB" id="A0A4V2UN67"/>
<evidence type="ECO:0000256" key="5">
    <source>
        <dbReference type="ARBA" id="ARBA00035648"/>
    </source>
</evidence>
<evidence type="ECO:0000256" key="2">
    <source>
        <dbReference type="ARBA" id="ARBA00022722"/>
    </source>
</evidence>
<reference evidence="8 9" key="1">
    <citation type="submission" date="2019-03" db="EMBL/GenBank/DDBJ databases">
        <title>Genomic Encyclopedia of Type Strains, Phase IV (KMG-IV): sequencing the most valuable type-strain genomes for metagenomic binning, comparative biology and taxonomic classification.</title>
        <authorList>
            <person name="Goeker M."/>
        </authorList>
    </citation>
    <scope>NUCLEOTIDE SEQUENCE [LARGE SCALE GENOMIC DNA]</scope>
    <source>
        <strain evidence="8 9">DSM 101688</strain>
    </source>
</reference>
<feature type="domain" description="Endoribonuclease YicC-like C-terminal" evidence="7">
    <location>
        <begin position="182"/>
        <end position="296"/>
    </location>
</feature>
<keyword evidence="2" id="KW-0540">Nuclease</keyword>
<dbReference type="Pfam" id="PF08340">
    <property type="entry name" value="YicC-like_C"/>
    <property type="match status" value="1"/>
</dbReference>
<keyword evidence="9" id="KW-1185">Reference proteome</keyword>
<dbReference type="InterPro" id="IPR005229">
    <property type="entry name" value="YicC/YloC-like"/>
</dbReference>
<gene>
    <name evidence="8" type="ORF">EDD55_11213</name>
</gene>
<comment type="caution">
    <text evidence="8">The sequence shown here is derived from an EMBL/GenBank/DDBJ whole genome shotgun (WGS) entry which is preliminary data.</text>
</comment>
<dbReference type="PANTHER" id="PTHR30636">
    <property type="entry name" value="UPF0701 PROTEIN YICC"/>
    <property type="match status" value="1"/>
</dbReference>
<evidence type="ECO:0000313" key="8">
    <source>
        <dbReference type="EMBL" id="TCS60121.1"/>
    </source>
</evidence>
<comment type="cofactor">
    <cofactor evidence="1">
        <name>a divalent metal cation</name>
        <dbReference type="ChEBI" id="CHEBI:60240"/>
    </cofactor>
</comment>
<dbReference type="PANTHER" id="PTHR30636:SF3">
    <property type="entry name" value="UPF0701 PROTEIN YICC"/>
    <property type="match status" value="1"/>
</dbReference>
<proteinExistence type="inferred from homology"/>
<evidence type="ECO:0000259" key="6">
    <source>
        <dbReference type="Pfam" id="PF03755"/>
    </source>
</evidence>
<accession>A0A4V2UN67</accession>
<evidence type="ECO:0000256" key="1">
    <source>
        <dbReference type="ARBA" id="ARBA00001968"/>
    </source>
</evidence>
<keyword evidence="4" id="KW-0378">Hydrolase</keyword>
<dbReference type="NCBIfam" id="TIGR00255">
    <property type="entry name" value="YicC/YloC family endoribonuclease"/>
    <property type="match status" value="1"/>
</dbReference>
<name>A0A4V2UN67_9PROT</name>
<dbReference type="InterPro" id="IPR013527">
    <property type="entry name" value="YicC-like_N"/>
</dbReference>
<dbReference type="GO" id="GO:0016787">
    <property type="term" value="F:hydrolase activity"/>
    <property type="evidence" value="ECO:0007669"/>
    <property type="project" value="UniProtKB-KW"/>
</dbReference>
<dbReference type="Pfam" id="PF03755">
    <property type="entry name" value="YicC-like_N"/>
    <property type="match status" value="1"/>
</dbReference>
<evidence type="ECO:0000259" key="7">
    <source>
        <dbReference type="Pfam" id="PF08340"/>
    </source>
</evidence>
<dbReference type="OrthoDB" id="9771229at2"/>
<feature type="domain" description="Endoribonuclease YicC-like N-terminal" evidence="6">
    <location>
        <begin position="3"/>
        <end position="159"/>
    </location>
</feature>
<evidence type="ECO:0000256" key="3">
    <source>
        <dbReference type="ARBA" id="ARBA00022759"/>
    </source>
</evidence>
<organism evidence="8 9">
    <name type="scientific">Varunaivibrio sulfuroxidans</name>
    <dbReference type="NCBI Taxonomy" id="1773489"/>
    <lineage>
        <taxon>Bacteria</taxon>
        <taxon>Pseudomonadati</taxon>
        <taxon>Pseudomonadota</taxon>
        <taxon>Alphaproteobacteria</taxon>
        <taxon>Rhodospirillales</taxon>
        <taxon>Magnetovibrionaceae</taxon>
        <taxon>Varunaivibrio</taxon>
    </lineage>
</organism>
<comment type="similarity">
    <text evidence="5">Belongs to the YicC/YloC family.</text>
</comment>
<sequence>MTVSSMTGFARSAGRLETCAWSWEVKSVNGKGIDVRTRMAGGFDDLEPRVKALVTNRFRRGNLSLSLDFEWTASRTRLSFNETVLDEILGLIDTLKTRLGDLRPPSADGLLAVKGLLETTEGEIDDDTRQKAEAAVLAGLDEALSRLAEMRAGEGEKLAAVLHGQLDRIARLHHEARALESVQPERIGARLSRQVAALCADATDIPPERLAQEAALLMTKADVREELDRLAAHLQGARSLLDEDGAIGRRLDFLCQEFNREANTLCSKSSDVALTRVGLELKATIEQFREQVQNIE</sequence>
<dbReference type="GO" id="GO:0004521">
    <property type="term" value="F:RNA endonuclease activity"/>
    <property type="evidence" value="ECO:0007669"/>
    <property type="project" value="InterPro"/>
</dbReference>
<dbReference type="InterPro" id="IPR013551">
    <property type="entry name" value="YicC-like_C"/>
</dbReference>
<dbReference type="EMBL" id="SLZW01000012">
    <property type="protein sequence ID" value="TCS60121.1"/>
    <property type="molecule type" value="Genomic_DNA"/>
</dbReference>
<evidence type="ECO:0000256" key="4">
    <source>
        <dbReference type="ARBA" id="ARBA00022801"/>
    </source>
</evidence>